<gene>
    <name evidence="1" type="ORF">SAMN04488029_1435</name>
</gene>
<evidence type="ECO:0000313" key="1">
    <source>
        <dbReference type="EMBL" id="SMD33071.1"/>
    </source>
</evidence>
<dbReference type="Proteomes" id="UP000192472">
    <property type="component" value="Unassembled WGS sequence"/>
</dbReference>
<reference evidence="1 2" key="1">
    <citation type="submission" date="2017-04" db="EMBL/GenBank/DDBJ databases">
        <authorList>
            <person name="Afonso C.L."/>
            <person name="Miller P.J."/>
            <person name="Scott M.A."/>
            <person name="Spackman E."/>
            <person name="Goraichik I."/>
            <person name="Dimitrov K.M."/>
            <person name="Suarez D.L."/>
            <person name="Swayne D.E."/>
        </authorList>
    </citation>
    <scope>NUCLEOTIDE SEQUENCE [LARGE SCALE GENOMIC DNA]</scope>
    <source>
        <strain evidence="1 2">DSM 26133</strain>
    </source>
</reference>
<evidence type="ECO:0000313" key="2">
    <source>
        <dbReference type="Proteomes" id="UP000192472"/>
    </source>
</evidence>
<evidence type="ECO:0008006" key="3">
    <source>
        <dbReference type="Google" id="ProtNLM"/>
    </source>
</evidence>
<protein>
    <recommendedName>
        <fullName evidence="3">Por secretion system C-terminal sorting domain-containing protein</fullName>
    </recommendedName>
</protein>
<keyword evidence="2" id="KW-1185">Reference proteome</keyword>
<accession>A0A1W2G902</accession>
<sequence length="116" mass="13168">MLIGQGTVKAIEEKTALNFARPEESTLNYNSKLVAKPLDYELSAVGDHSFKVKFINQPSDYLDIKIYDVIGNLILKESVKQAKDSELEYQFDEIKSKIFVIKVKSGKENLTKKINL</sequence>
<dbReference type="AlphaFoldDB" id="A0A1W2G902"/>
<proteinExistence type="predicted"/>
<dbReference type="STRING" id="692418.SAMN04488029_1435"/>
<dbReference type="EMBL" id="FWYF01000001">
    <property type="protein sequence ID" value="SMD33071.1"/>
    <property type="molecule type" value="Genomic_DNA"/>
</dbReference>
<name>A0A1W2G902_REIFA</name>
<organism evidence="1 2">
    <name type="scientific">Reichenbachiella faecimaris</name>
    <dbReference type="NCBI Taxonomy" id="692418"/>
    <lineage>
        <taxon>Bacteria</taxon>
        <taxon>Pseudomonadati</taxon>
        <taxon>Bacteroidota</taxon>
        <taxon>Cytophagia</taxon>
        <taxon>Cytophagales</taxon>
        <taxon>Reichenbachiellaceae</taxon>
        <taxon>Reichenbachiella</taxon>
    </lineage>
</organism>